<proteinExistence type="predicted"/>
<dbReference type="Proteomes" id="UP000588586">
    <property type="component" value="Unassembled WGS sequence"/>
</dbReference>
<keyword evidence="8" id="KW-1185">Reference proteome</keyword>
<accession>A0A849HI93</accession>
<comment type="subcellular location">
    <subcellularLocation>
        <location evidence="1">Cell membrane</location>
        <topology evidence="1">Multi-pass membrane protein</topology>
    </subcellularLocation>
</comment>
<dbReference type="GO" id="GO:0005886">
    <property type="term" value="C:plasma membrane"/>
    <property type="evidence" value="ECO:0007669"/>
    <property type="project" value="UniProtKB-SubCell"/>
</dbReference>
<evidence type="ECO:0000256" key="1">
    <source>
        <dbReference type="ARBA" id="ARBA00004651"/>
    </source>
</evidence>
<keyword evidence="4 6" id="KW-1133">Transmembrane helix</keyword>
<gene>
    <name evidence="7" type="ORF">HJG52_10185</name>
</gene>
<evidence type="ECO:0000256" key="3">
    <source>
        <dbReference type="ARBA" id="ARBA00022692"/>
    </source>
</evidence>
<dbReference type="AlphaFoldDB" id="A0A849HI93"/>
<organism evidence="7 8">
    <name type="scientific">Knoellia koreensis</name>
    <dbReference type="NCBI Taxonomy" id="2730921"/>
    <lineage>
        <taxon>Bacteria</taxon>
        <taxon>Bacillati</taxon>
        <taxon>Actinomycetota</taxon>
        <taxon>Actinomycetes</taxon>
        <taxon>Micrococcales</taxon>
        <taxon>Intrasporangiaceae</taxon>
        <taxon>Knoellia</taxon>
    </lineage>
</organism>
<dbReference type="InterPro" id="IPR022791">
    <property type="entry name" value="L-PG_synthase/AglD"/>
</dbReference>
<reference evidence="7 8" key="1">
    <citation type="submission" date="2020-04" db="EMBL/GenBank/DDBJ databases">
        <title>Knoellia sp. isolate from air conditioner.</title>
        <authorList>
            <person name="Chea S."/>
            <person name="Kim D.-U."/>
        </authorList>
    </citation>
    <scope>NUCLEOTIDE SEQUENCE [LARGE SCALE GENOMIC DNA]</scope>
    <source>
        <strain evidence="7 8">DB2414S</strain>
    </source>
</reference>
<keyword evidence="5 6" id="KW-0472">Membrane</keyword>
<evidence type="ECO:0000256" key="5">
    <source>
        <dbReference type="ARBA" id="ARBA00023136"/>
    </source>
</evidence>
<evidence type="ECO:0000313" key="8">
    <source>
        <dbReference type="Proteomes" id="UP000588586"/>
    </source>
</evidence>
<dbReference type="Pfam" id="PF03706">
    <property type="entry name" value="LPG_synthase_TM"/>
    <property type="match status" value="1"/>
</dbReference>
<dbReference type="RefSeq" id="WP_171243482.1">
    <property type="nucleotide sequence ID" value="NZ_JABEPQ010000002.1"/>
</dbReference>
<feature type="transmembrane region" description="Helical" evidence="6">
    <location>
        <begin position="43"/>
        <end position="63"/>
    </location>
</feature>
<protein>
    <submittedName>
        <fullName evidence="7">UPF0104 family protein</fullName>
    </submittedName>
</protein>
<name>A0A849HI93_9MICO</name>
<dbReference type="EMBL" id="JABEPQ010000002">
    <property type="protein sequence ID" value="NNM46373.1"/>
    <property type="molecule type" value="Genomic_DNA"/>
</dbReference>
<evidence type="ECO:0000256" key="6">
    <source>
        <dbReference type="SAM" id="Phobius"/>
    </source>
</evidence>
<feature type="transmembrane region" description="Helical" evidence="6">
    <location>
        <begin position="191"/>
        <end position="218"/>
    </location>
</feature>
<sequence>MNRSRVVAILRIVLAVLVVAGVTYAIATNWTEVSADLRRMSPGTIALAALVGCIPPILTVLVWRRLLADLGSPIHLAPAGGIFFVGQLGKYVPGSVWAIVAQAEMASRLHIPRRRTAVTGLLNVGLAAVCGFIVGLPSLPLLITRESTASTGWALLLVLPLLILVLWPRLLNAAIALGLKVLRREPLEHQLSGRAVVFTVVCFCLSWFCSGVSVWILARTLAPEGVDQGRLALATMSGFALAAAVSMFTVVLPAGVGLREGLLVLLLGPIISVPAAAAVVVVGRFLTILADVLFAAIGWAWARSHHLITSRAERAADRIMVPEDEAG</sequence>
<keyword evidence="2" id="KW-1003">Cell membrane</keyword>
<feature type="transmembrane region" description="Helical" evidence="6">
    <location>
        <begin position="261"/>
        <end position="279"/>
    </location>
</feature>
<comment type="caution">
    <text evidence="7">The sequence shown here is derived from an EMBL/GenBank/DDBJ whole genome shotgun (WGS) entry which is preliminary data.</text>
</comment>
<feature type="transmembrane region" description="Helical" evidence="6">
    <location>
        <begin position="117"/>
        <end position="143"/>
    </location>
</feature>
<evidence type="ECO:0000313" key="7">
    <source>
        <dbReference type="EMBL" id="NNM46373.1"/>
    </source>
</evidence>
<keyword evidence="3 6" id="KW-0812">Transmembrane</keyword>
<feature type="transmembrane region" description="Helical" evidence="6">
    <location>
        <begin position="285"/>
        <end position="302"/>
    </location>
</feature>
<evidence type="ECO:0000256" key="4">
    <source>
        <dbReference type="ARBA" id="ARBA00022989"/>
    </source>
</evidence>
<evidence type="ECO:0000256" key="2">
    <source>
        <dbReference type="ARBA" id="ARBA00022475"/>
    </source>
</evidence>
<feature type="transmembrane region" description="Helical" evidence="6">
    <location>
        <begin position="155"/>
        <end position="179"/>
    </location>
</feature>
<feature type="transmembrane region" description="Helical" evidence="6">
    <location>
        <begin position="230"/>
        <end position="254"/>
    </location>
</feature>